<dbReference type="Gene3D" id="2.40.110.20">
    <property type="match status" value="1"/>
</dbReference>
<evidence type="ECO:0000256" key="1">
    <source>
        <dbReference type="ARBA" id="ARBA00009347"/>
    </source>
</evidence>
<evidence type="ECO:0000259" key="6">
    <source>
        <dbReference type="Pfam" id="PF02770"/>
    </source>
</evidence>
<name>A0A7Z0VIL8_9GAMM</name>
<reference evidence="8 9" key="1">
    <citation type="submission" date="2016-06" db="EMBL/GenBank/DDBJ databases">
        <title>Genome sequence of endosymbiont of Candidatus Endolucinida thiodiazotropha.</title>
        <authorList>
            <person name="Poehlein A."/>
            <person name="Koenig S."/>
            <person name="Heiden S.E."/>
            <person name="Thuermer A."/>
            <person name="Voget S."/>
            <person name="Daniel R."/>
            <person name="Markert S."/>
            <person name="Gros O."/>
            <person name="Schweder T."/>
        </authorList>
    </citation>
    <scope>NUCLEOTIDE SEQUENCE [LARGE SCALE GENOMIC DNA]</scope>
    <source>
        <strain evidence="8 9">COS</strain>
    </source>
</reference>
<evidence type="ECO:0000256" key="2">
    <source>
        <dbReference type="ARBA" id="ARBA00022630"/>
    </source>
</evidence>
<accession>A0A7Z0VIL8</accession>
<feature type="domain" description="Acyl-CoA oxidase/dehydrogenase middle" evidence="6">
    <location>
        <begin position="183"/>
        <end position="278"/>
    </location>
</feature>
<dbReference type="InterPro" id="IPR036250">
    <property type="entry name" value="AcylCo_DH-like_C"/>
</dbReference>
<keyword evidence="3 4" id="KW-0274">FAD</keyword>
<organism evidence="8 9">
    <name type="scientific">Candidatus Thiodiazotropha endolucinida</name>
    <dbReference type="NCBI Taxonomy" id="1655433"/>
    <lineage>
        <taxon>Bacteria</taxon>
        <taxon>Pseudomonadati</taxon>
        <taxon>Pseudomonadota</taxon>
        <taxon>Gammaproteobacteria</taxon>
        <taxon>Chromatiales</taxon>
        <taxon>Sedimenticolaceae</taxon>
        <taxon>Candidatus Thiodiazotropha</taxon>
    </lineage>
</organism>
<dbReference type="EMBL" id="MARB01000026">
    <property type="protein sequence ID" value="ODJ86189.1"/>
    <property type="molecule type" value="Genomic_DNA"/>
</dbReference>
<evidence type="ECO:0000256" key="3">
    <source>
        <dbReference type="ARBA" id="ARBA00022827"/>
    </source>
</evidence>
<dbReference type="EC" id="1.3.99.-" evidence="8"/>
<dbReference type="Proteomes" id="UP000094769">
    <property type="component" value="Unassembled WGS sequence"/>
</dbReference>
<proteinExistence type="inferred from homology"/>
<dbReference type="AlphaFoldDB" id="A0A7Z0VIL8"/>
<dbReference type="SUPFAM" id="SSF47203">
    <property type="entry name" value="Acyl-CoA dehydrogenase C-terminal domain-like"/>
    <property type="match status" value="1"/>
</dbReference>
<dbReference type="InterPro" id="IPR009075">
    <property type="entry name" value="AcylCo_DH/oxidase_C"/>
</dbReference>
<keyword evidence="4 8" id="KW-0560">Oxidoreductase</keyword>
<dbReference type="Pfam" id="PF18158">
    <property type="entry name" value="AidB_N"/>
    <property type="match status" value="1"/>
</dbReference>
<dbReference type="Pfam" id="PF02770">
    <property type="entry name" value="Acyl-CoA_dh_M"/>
    <property type="match status" value="1"/>
</dbReference>
<dbReference type="InterPro" id="IPR052904">
    <property type="entry name" value="Acyl-CoA_dehydrogenase-like"/>
</dbReference>
<dbReference type="Gene3D" id="6.10.250.600">
    <property type="match status" value="1"/>
</dbReference>
<evidence type="ECO:0000259" key="7">
    <source>
        <dbReference type="Pfam" id="PF18158"/>
    </source>
</evidence>
<feature type="domain" description="Adaptive response protein AidB N-terminal" evidence="7">
    <location>
        <begin position="15"/>
        <end position="169"/>
    </location>
</feature>
<dbReference type="GO" id="GO:0003995">
    <property type="term" value="F:acyl-CoA dehydrogenase activity"/>
    <property type="evidence" value="ECO:0007669"/>
    <property type="project" value="TreeGrafter"/>
</dbReference>
<protein>
    <submittedName>
        <fullName evidence="8">Putative acyl-CoA dehydrogenase AidB</fullName>
        <ecNumber evidence="8">1.3.99.-</ecNumber>
    </submittedName>
</protein>
<evidence type="ECO:0000313" key="8">
    <source>
        <dbReference type="EMBL" id="ODJ86189.1"/>
    </source>
</evidence>
<dbReference type="PANTHER" id="PTHR42707">
    <property type="entry name" value="ACYL-COA DEHYDROGENASE"/>
    <property type="match status" value="1"/>
</dbReference>
<dbReference type="InterPro" id="IPR041504">
    <property type="entry name" value="AidB_N"/>
</dbReference>
<dbReference type="PANTHER" id="PTHR42707:SF3">
    <property type="entry name" value="ACYL-COA DEHYDROGENASE AIDB-RELATED"/>
    <property type="match status" value="1"/>
</dbReference>
<dbReference type="Gene3D" id="1.20.140.10">
    <property type="entry name" value="Butyryl-CoA Dehydrogenase, subunit A, domain 3"/>
    <property type="match status" value="1"/>
</dbReference>
<comment type="cofactor">
    <cofactor evidence="4">
        <name>FAD</name>
        <dbReference type="ChEBI" id="CHEBI:57692"/>
    </cofactor>
</comment>
<dbReference type="OrthoDB" id="9771038at2"/>
<comment type="caution">
    <text evidence="8">The sequence shown here is derived from an EMBL/GenBank/DDBJ whole genome shotgun (WGS) entry which is preliminary data.</text>
</comment>
<gene>
    <name evidence="8" type="primary">aidB</name>
    <name evidence="8" type="ORF">CODIS_36220</name>
</gene>
<comment type="similarity">
    <text evidence="1 4">Belongs to the acyl-CoA dehydrogenase family.</text>
</comment>
<evidence type="ECO:0000259" key="5">
    <source>
        <dbReference type="Pfam" id="PF00441"/>
    </source>
</evidence>
<dbReference type="Pfam" id="PF00441">
    <property type="entry name" value="Acyl-CoA_dh_1"/>
    <property type="match status" value="1"/>
</dbReference>
<dbReference type="InterPro" id="IPR009100">
    <property type="entry name" value="AcylCoA_DH/oxidase_NM_dom_sf"/>
</dbReference>
<dbReference type="InterPro" id="IPR006091">
    <property type="entry name" value="Acyl-CoA_Oxase/DH_mid-dom"/>
</dbReference>
<evidence type="ECO:0000256" key="4">
    <source>
        <dbReference type="RuleBase" id="RU362125"/>
    </source>
</evidence>
<keyword evidence="2 4" id="KW-0285">Flavoprotein</keyword>
<dbReference type="SUPFAM" id="SSF56645">
    <property type="entry name" value="Acyl-CoA dehydrogenase NM domain-like"/>
    <property type="match status" value="1"/>
</dbReference>
<evidence type="ECO:0000313" key="9">
    <source>
        <dbReference type="Proteomes" id="UP000094769"/>
    </source>
</evidence>
<keyword evidence="9" id="KW-1185">Reference proteome</keyword>
<feature type="domain" description="Acyl-CoA dehydrogenase/oxidase C-terminal" evidence="5">
    <location>
        <begin position="291"/>
        <end position="444"/>
    </location>
</feature>
<sequence length="550" mass="61560">MQQRKVTFDTHKVLNQPPPLEKYNAYRSDAILQHYIKTFGGEWGEERLEAYGQLVGYELQEAGFDANAYKPEFHSHDRFGHRVDFIKYHPAYHRLMAAAIDAGHHNLPWVVLKTGAHVVRAGIEYLHTQADPGSGCPLTMTFSSILTIRHQPDIAQAWIPKITAALYDPRNLPYYEKQGLTNGMAMTEKQGGSDVRANTTRASPIDAPGPGESYELVGHKWFCSAPMSDAFLTLANTDSGLSCFLLPRWRPDGTKNAIHIQRLKNKMGNVSNASAEIEYGGAFAWMIGEEGRGVRTILEMVAMTRFDCMVGSSAIMGHAAAQALHHTGARTAFGRNLQDHPLMQNVLADLAIEAEASLAISMRLAHALDKDSDDERLLFRIGTAIGKYWICKRAAQHTYEAMESVGGVAVVEDNVLARLYRESPINAIWEGSGNIQCLDVVRALEKNPNTLDIFLIELEKAKNHLDLYDEALGEFKQQLLMKSQNEYALRQFVETMALLWQAATLIQFSDATIAESFILSRLAHHHSYMYGTLPEHIPFRTIIQRAKPKI</sequence>
<dbReference type="RefSeq" id="WP_069127543.1">
    <property type="nucleotide sequence ID" value="NZ_MARB01000026.1"/>
</dbReference>